<evidence type="ECO:0000313" key="10">
    <source>
        <dbReference type="Proteomes" id="UP000053105"/>
    </source>
</evidence>
<evidence type="ECO:0000256" key="1">
    <source>
        <dbReference type="ARBA" id="ARBA00004308"/>
    </source>
</evidence>
<dbReference type="PANTHER" id="PTHR46514">
    <property type="entry name" value="AMPHIPHYSIN"/>
    <property type="match status" value="1"/>
</dbReference>
<keyword evidence="5" id="KW-0175">Coiled coil</keyword>
<evidence type="ECO:0000256" key="6">
    <source>
        <dbReference type="ARBA" id="ARBA00023136"/>
    </source>
</evidence>
<dbReference type="GO" id="GO:0005737">
    <property type="term" value="C:cytoplasm"/>
    <property type="evidence" value="ECO:0007669"/>
    <property type="project" value="UniProtKB-SubCell"/>
</dbReference>
<proteinExistence type="predicted"/>
<keyword evidence="6" id="KW-0472">Membrane</keyword>
<dbReference type="Pfam" id="PF03114">
    <property type="entry name" value="BAR"/>
    <property type="match status" value="1"/>
</dbReference>
<evidence type="ECO:0000259" key="8">
    <source>
        <dbReference type="PROSITE" id="PS51021"/>
    </source>
</evidence>
<dbReference type="InterPro" id="IPR036028">
    <property type="entry name" value="SH3-like_dom_sf"/>
</dbReference>
<dbReference type="SMART" id="SM00721">
    <property type="entry name" value="BAR"/>
    <property type="match status" value="1"/>
</dbReference>
<dbReference type="Gene3D" id="2.30.30.40">
    <property type="entry name" value="SH3 Domains"/>
    <property type="match status" value="1"/>
</dbReference>
<dbReference type="GO" id="GO:0005886">
    <property type="term" value="C:plasma membrane"/>
    <property type="evidence" value="ECO:0007669"/>
    <property type="project" value="TreeGrafter"/>
</dbReference>
<keyword evidence="3" id="KW-0728">SH3 domain</keyword>
<sequence>MAESKGALIAKTVQKHAGRAKEKYDKQLEIATSCFPYNTNRKCLDVLVDLEQQCLSLTEQMNDKLDYHDKTSRCDDETAQVLVSEMDNTEWWTMFLQNLGKVDRTADDIFDEHLQNFMRQQNAANRLQKEFNNYIRCVRAVQVVSKTLMDSLNEIYESQWTGHDLLYVQAQNLDMLWQDFTHKLADQVLVPLNTYQSQFPEMRKKIDKRGRKLVDYDSQRHNFQSLQCNPRKRDELKLSRGKELLEEAKRTYEQLNSELHDELPALYDSRVLFLVTNLQTLFAAEQVFHTESAKVYSELEAIVDKLANESQRGSYTLKKNTEPQSPKSPNANSALIINTQPAQNNISPAVDESAPAARNTSPTTQLNGNANSNANSNDNSLNNQDASPQNTVAASKRVEELYDIPVGKYATWESMTNEADSIILDVEYENGTNFSLGATTDNLPPGVLYRVKATYKYRREDVDELSFDVGDIIRVVEYDDPEEQKSNCLKCQEFENVREKLELHLTGIQIEEALAEDKQTALIQHLNLNTSALEALVQYGQSLQVSQLAACRVLNISHLLAFPQSSINSESDTTHLSMHLQQLEEQTENKLIVLQDLMEHCSKHIVLSRHFNELMNNHCMRKKDFHTATKNFKNFLNNFTLSISQIQKLHQQYDTILNNYQQSRCMLDLELPKMISTRLMALYEGFEKIKTFCNNTADDNEIIALFKLIGDRLYTKGLNAVTISQLEDSSKSKLCQKCKINHVDDK</sequence>
<gene>
    <name evidence="9" type="ORF">WN51_08975</name>
</gene>
<dbReference type="PANTHER" id="PTHR46514:SF3">
    <property type="entry name" value="AMPHIPHYSIN"/>
    <property type="match status" value="1"/>
</dbReference>
<evidence type="ECO:0000256" key="3">
    <source>
        <dbReference type="ARBA" id="ARBA00022443"/>
    </source>
</evidence>
<evidence type="ECO:0000256" key="2">
    <source>
        <dbReference type="ARBA" id="ARBA00004496"/>
    </source>
</evidence>
<dbReference type="SUPFAM" id="SSF50044">
    <property type="entry name" value="SH3-domain"/>
    <property type="match status" value="1"/>
</dbReference>
<dbReference type="PRINTS" id="PR01251">
    <property type="entry name" value="AMPHIPHYSIN"/>
</dbReference>
<dbReference type="InterPro" id="IPR027267">
    <property type="entry name" value="AH/BAR_dom_sf"/>
</dbReference>
<evidence type="ECO:0000256" key="5">
    <source>
        <dbReference type="ARBA" id="ARBA00023054"/>
    </source>
</evidence>
<dbReference type="InterPro" id="IPR003005">
    <property type="entry name" value="Amphiphysin"/>
</dbReference>
<feature type="domain" description="BAR" evidence="8">
    <location>
        <begin position="95"/>
        <end position="312"/>
    </location>
</feature>
<dbReference type="PROSITE" id="PS51021">
    <property type="entry name" value="BAR"/>
    <property type="match status" value="1"/>
</dbReference>
<evidence type="ECO:0000256" key="7">
    <source>
        <dbReference type="SAM" id="MobiDB-lite"/>
    </source>
</evidence>
<dbReference type="AlphaFoldDB" id="A0A0M8ZN15"/>
<dbReference type="SUPFAM" id="SSF103657">
    <property type="entry name" value="BAR/IMD domain-like"/>
    <property type="match status" value="1"/>
</dbReference>
<reference evidence="9 10" key="1">
    <citation type="submission" date="2015-07" db="EMBL/GenBank/DDBJ databases">
        <title>The genome of Melipona quadrifasciata.</title>
        <authorList>
            <person name="Pan H."/>
            <person name="Kapheim K."/>
        </authorList>
    </citation>
    <scope>NUCLEOTIDE SEQUENCE [LARGE SCALE GENOMIC DNA]</scope>
    <source>
        <strain evidence="9">0111107301</strain>
        <tissue evidence="9">Whole body</tissue>
    </source>
</reference>
<keyword evidence="4" id="KW-0963">Cytoplasm</keyword>
<dbReference type="EMBL" id="KQ436019">
    <property type="protein sequence ID" value="KOX67565.1"/>
    <property type="molecule type" value="Genomic_DNA"/>
</dbReference>
<dbReference type="FunFam" id="1.20.1270.60:FF:000013">
    <property type="entry name" value="Amphiphysin isoform 2"/>
    <property type="match status" value="1"/>
</dbReference>
<name>A0A0M8ZN15_9HYME</name>
<dbReference type="STRING" id="166423.A0A0M8ZN15"/>
<accession>A0A0M8ZN15</accession>
<dbReference type="GO" id="GO:0012505">
    <property type="term" value="C:endomembrane system"/>
    <property type="evidence" value="ECO:0007669"/>
    <property type="project" value="UniProtKB-SubCell"/>
</dbReference>
<protein>
    <submittedName>
        <fullName evidence="9">Amphiphysin</fullName>
    </submittedName>
</protein>
<dbReference type="Gene3D" id="1.20.1270.60">
    <property type="entry name" value="Arfaptin homology (AH) domain/BAR domain"/>
    <property type="match status" value="1"/>
</dbReference>
<comment type="subcellular location">
    <subcellularLocation>
        <location evidence="2">Cytoplasm</location>
    </subcellularLocation>
    <subcellularLocation>
        <location evidence="1">Endomembrane system</location>
    </subcellularLocation>
</comment>
<evidence type="ECO:0000256" key="4">
    <source>
        <dbReference type="ARBA" id="ARBA00022490"/>
    </source>
</evidence>
<dbReference type="InterPro" id="IPR004148">
    <property type="entry name" value="BAR_dom"/>
</dbReference>
<organism evidence="9 10">
    <name type="scientific">Melipona quadrifasciata</name>
    <dbReference type="NCBI Taxonomy" id="166423"/>
    <lineage>
        <taxon>Eukaryota</taxon>
        <taxon>Metazoa</taxon>
        <taxon>Ecdysozoa</taxon>
        <taxon>Arthropoda</taxon>
        <taxon>Hexapoda</taxon>
        <taxon>Insecta</taxon>
        <taxon>Pterygota</taxon>
        <taxon>Neoptera</taxon>
        <taxon>Endopterygota</taxon>
        <taxon>Hymenoptera</taxon>
        <taxon>Apocrita</taxon>
        <taxon>Aculeata</taxon>
        <taxon>Apoidea</taxon>
        <taxon>Anthophila</taxon>
        <taxon>Apidae</taxon>
        <taxon>Melipona</taxon>
    </lineage>
</organism>
<dbReference type="OrthoDB" id="446293at2759"/>
<evidence type="ECO:0000313" key="9">
    <source>
        <dbReference type="EMBL" id="KOX67565.1"/>
    </source>
</evidence>
<keyword evidence="10" id="KW-1185">Reference proteome</keyword>
<dbReference type="GO" id="GO:0005543">
    <property type="term" value="F:phospholipid binding"/>
    <property type="evidence" value="ECO:0007669"/>
    <property type="project" value="TreeGrafter"/>
</dbReference>
<feature type="region of interest" description="Disordered" evidence="7">
    <location>
        <begin position="345"/>
        <end position="390"/>
    </location>
</feature>
<feature type="compositionally biased region" description="Low complexity" evidence="7">
    <location>
        <begin position="365"/>
        <end position="387"/>
    </location>
</feature>
<dbReference type="Proteomes" id="UP000053105">
    <property type="component" value="Unassembled WGS sequence"/>
</dbReference>